<name>A0A402AI37_9CHLR</name>
<sequence>MQPIRFTNVGSETQLNDILDTRVQEAIADPNAFICAFGDRWGPEEDTPDQYFDFTPGNGIHNIHMNQGNDPGHEQEDGVWQDGALFIYLPTQDQWMAVFLKFQSQASQTDDTTGHAL</sequence>
<evidence type="ECO:0008006" key="3">
    <source>
        <dbReference type="Google" id="ProtNLM"/>
    </source>
</evidence>
<dbReference type="Pfam" id="PF10042">
    <property type="entry name" value="DUF2278"/>
    <property type="match status" value="1"/>
</dbReference>
<evidence type="ECO:0000313" key="2">
    <source>
        <dbReference type="Proteomes" id="UP000287188"/>
    </source>
</evidence>
<dbReference type="AlphaFoldDB" id="A0A402AI37"/>
<dbReference type="OrthoDB" id="291334at2"/>
<dbReference type="Proteomes" id="UP000287188">
    <property type="component" value="Unassembled WGS sequence"/>
</dbReference>
<proteinExistence type="predicted"/>
<comment type="caution">
    <text evidence="1">The sequence shown here is derived from an EMBL/GenBank/DDBJ whole genome shotgun (WGS) entry which is preliminary data.</text>
</comment>
<organism evidence="1 2">
    <name type="scientific">Dictyobacter kobayashii</name>
    <dbReference type="NCBI Taxonomy" id="2014872"/>
    <lineage>
        <taxon>Bacteria</taxon>
        <taxon>Bacillati</taxon>
        <taxon>Chloroflexota</taxon>
        <taxon>Ktedonobacteria</taxon>
        <taxon>Ktedonobacterales</taxon>
        <taxon>Dictyobacteraceae</taxon>
        <taxon>Dictyobacter</taxon>
    </lineage>
</organism>
<keyword evidence="2" id="KW-1185">Reference proteome</keyword>
<gene>
    <name evidence="1" type="ORF">KDK_25040</name>
</gene>
<protein>
    <recommendedName>
        <fullName evidence="3">DUF2278 domain-containing protein</fullName>
    </recommendedName>
</protein>
<evidence type="ECO:0000313" key="1">
    <source>
        <dbReference type="EMBL" id="GCE18704.1"/>
    </source>
</evidence>
<reference evidence="2" key="1">
    <citation type="submission" date="2018-12" db="EMBL/GenBank/DDBJ databases">
        <title>Tengunoibacter tsumagoiensis gen. nov., sp. nov., Dictyobacter kobayashii sp. nov., D. alpinus sp. nov., and D. joshuensis sp. nov. and description of Dictyobacteraceae fam. nov. within the order Ktedonobacterales isolated from Tengu-no-mugimeshi.</title>
        <authorList>
            <person name="Wang C.M."/>
            <person name="Zheng Y."/>
            <person name="Sakai Y."/>
            <person name="Toyoda A."/>
            <person name="Minakuchi Y."/>
            <person name="Abe K."/>
            <person name="Yokota A."/>
            <person name="Yabe S."/>
        </authorList>
    </citation>
    <scope>NUCLEOTIDE SEQUENCE [LARGE SCALE GENOMIC DNA]</scope>
    <source>
        <strain evidence="2">Uno11</strain>
    </source>
</reference>
<dbReference type="EMBL" id="BIFS01000001">
    <property type="protein sequence ID" value="GCE18704.1"/>
    <property type="molecule type" value="Genomic_DNA"/>
</dbReference>
<accession>A0A402AI37</accession>
<dbReference type="InterPro" id="IPR019268">
    <property type="entry name" value="DUF2278"/>
</dbReference>